<keyword evidence="2" id="KW-0472">Membrane</keyword>
<evidence type="ECO:0000313" key="4">
    <source>
        <dbReference type="Proteomes" id="UP000192927"/>
    </source>
</evidence>
<proteinExistence type="predicted"/>
<name>A0A1W5CVF5_9LECA</name>
<feature type="region of interest" description="Disordered" evidence="1">
    <location>
        <begin position="95"/>
        <end position="125"/>
    </location>
</feature>
<dbReference type="InterPro" id="IPR036908">
    <property type="entry name" value="RlpA-like_sf"/>
</dbReference>
<keyword evidence="4" id="KW-1185">Reference proteome</keyword>
<dbReference type="AlphaFoldDB" id="A0A1W5CVF5"/>
<feature type="compositionally biased region" description="Pro residues" evidence="1">
    <location>
        <begin position="99"/>
        <end position="118"/>
    </location>
</feature>
<evidence type="ECO:0000256" key="1">
    <source>
        <dbReference type="SAM" id="MobiDB-lite"/>
    </source>
</evidence>
<feature type="transmembrane region" description="Helical" evidence="2">
    <location>
        <begin position="70"/>
        <end position="90"/>
    </location>
</feature>
<organism evidence="3 4">
    <name type="scientific">Lasallia pustulata</name>
    <dbReference type="NCBI Taxonomy" id="136370"/>
    <lineage>
        <taxon>Eukaryota</taxon>
        <taxon>Fungi</taxon>
        <taxon>Dikarya</taxon>
        <taxon>Ascomycota</taxon>
        <taxon>Pezizomycotina</taxon>
        <taxon>Lecanoromycetes</taxon>
        <taxon>OSLEUM clade</taxon>
        <taxon>Umbilicariomycetidae</taxon>
        <taxon>Umbilicariales</taxon>
        <taxon>Umbilicariaceae</taxon>
        <taxon>Lasallia</taxon>
    </lineage>
</organism>
<keyword evidence="2" id="KW-0812">Transmembrane</keyword>
<sequence length="313" mass="32973">MQGSHVSWTPLEDLQQWRHTLAPSNEQKPPVANENEMERPGSPASPVSTYVPADVETTDRKPKRKYNMRSIFLAALTVIIILGLIAAVVVESRSHRASKPPPPATTSSPPSPPAPPRPTYNGTATFNNYTSQANTVCGPKTANVTGYYGAAASDISPNISGGQCSGSINMSLCTNIDPSLLSSSNSSNNNNNITVIQNTTTPYPGYNGPACPHKNCGLCYQVTMLGFLDAEGGAEVGATGRNITVQIIDSCPATHALNYCKANAPYSVPANQRCGSASTNQLDIDVGAYEALTGQNWTDSSGNLEIGIAPVEC</sequence>
<evidence type="ECO:0000313" key="3">
    <source>
        <dbReference type="EMBL" id="SLM34811.1"/>
    </source>
</evidence>
<dbReference type="Gene3D" id="2.40.40.10">
    <property type="entry name" value="RlpA-like domain"/>
    <property type="match status" value="1"/>
</dbReference>
<accession>A0A1W5CVF5</accession>
<dbReference type="Proteomes" id="UP000192927">
    <property type="component" value="Unassembled WGS sequence"/>
</dbReference>
<reference evidence="4" key="1">
    <citation type="submission" date="2017-03" db="EMBL/GenBank/DDBJ databases">
        <authorList>
            <person name="Sharma R."/>
            <person name="Thines M."/>
        </authorList>
    </citation>
    <scope>NUCLEOTIDE SEQUENCE [LARGE SCALE GENOMIC DNA]</scope>
</reference>
<evidence type="ECO:0000256" key="2">
    <source>
        <dbReference type="SAM" id="Phobius"/>
    </source>
</evidence>
<dbReference type="EMBL" id="FWEW01000417">
    <property type="protein sequence ID" value="SLM34811.1"/>
    <property type="molecule type" value="Genomic_DNA"/>
</dbReference>
<keyword evidence="2" id="KW-1133">Transmembrane helix</keyword>
<dbReference type="SUPFAM" id="SSF50685">
    <property type="entry name" value="Barwin-like endoglucanases"/>
    <property type="match status" value="1"/>
</dbReference>
<feature type="region of interest" description="Disordered" evidence="1">
    <location>
        <begin position="1"/>
        <end position="58"/>
    </location>
</feature>
<protein>
    <submittedName>
        <fullName evidence="3">RlpA-like double-psi beta-barrel domain</fullName>
    </submittedName>
</protein>